<proteinExistence type="predicted"/>
<accession>A0A8J4S0J7</accession>
<organism evidence="1 2">
    <name type="scientific">Castanea mollissima</name>
    <name type="common">Chinese chestnut</name>
    <dbReference type="NCBI Taxonomy" id="60419"/>
    <lineage>
        <taxon>Eukaryota</taxon>
        <taxon>Viridiplantae</taxon>
        <taxon>Streptophyta</taxon>
        <taxon>Embryophyta</taxon>
        <taxon>Tracheophyta</taxon>
        <taxon>Spermatophyta</taxon>
        <taxon>Magnoliopsida</taxon>
        <taxon>eudicotyledons</taxon>
        <taxon>Gunneridae</taxon>
        <taxon>Pentapetalae</taxon>
        <taxon>rosids</taxon>
        <taxon>fabids</taxon>
        <taxon>Fagales</taxon>
        <taxon>Fagaceae</taxon>
        <taxon>Castanea</taxon>
    </lineage>
</organism>
<gene>
    <name evidence="1" type="ORF">CMV_001297</name>
</gene>
<protein>
    <submittedName>
        <fullName evidence="1">Uncharacterized protein</fullName>
    </submittedName>
</protein>
<dbReference type="Proteomes" id="UP000737018">
    <property type="component" value="Unassembled WGS sequence"/>
</dbReference>
<keyword evidence="2" id="KW-1185">Reference proteome</keyword>
<reference evidence="1" key="1">
    <citation type="submission" date="2020-03" db="EMBL/GenBank/DDBJ databases">
        <title>Castanea mollissima Vanexum genome sequencing.</title>
        <authorList>
            <person name="Staton M."/>
        </authorList>
    </citation>
    <scope>NUCLEOTIDE SEQUENCE</scope>
    <source>
        <tissue evidence="1">Leaf</tissue>
    </source>
</reference>
<sequence>MVYWSQQLGAARHGSEKKVEDARIKLNVSKTIQEPDSCTPTSSNQRCFFSFDPNCRRRSLALSLPIHPQISSTLISNPTWRRFISSSTTQKRFFSSILNRRLHPQSSGILDSEALFCWGLAFQKSRHSTLCHLCKDTILGYHIRNFASTENILEASNSIDIMVANLHCAELRLLVLPLISL</sequence>
<comment type="caution">
    <text evidence="1">The sequence shown here is derived from an EMBL/GenBank/DDBJ whole genome shotgun (WGS) entry which is preliminary data.</text>
</comment>
<evidence type="ECO:0000313" key="1">
    <source>
        <dbReference type="EMBL" id="KAF3975452.1"/>
    </source>
</evidence>
<name>A0A8J4S0J7_9ROSI</name>
<evidence type="ECO:0000313" key="2">
    <source>
        <dbReference type="Proteomes" id="UP000737018"/>
    </source>
</evidence>
<dbReference type="EMBL" id="JRKL02000079">
    <property type="protein sequence ID" value="KAF3975452.1"/>
    <property type="molecule type" value="Genomic_DNA"/>
</dbReference>
<dbReference type="AlphaFoldDB" id="A0A8J4S0J7"/>